<proteinExistence type="predicted"/>
<dbReference type="AlphaFoldDB" id="A0A7G6U2B2"/>
<sequence>MSVFAATAPVLLARGYSPIPILPHDHPHKARGKAPGTSRLLLKWNECCDRQATSDEIVEWSGYPNCGVGVACGYGGLIAVDIDDEALVEPLRRVLPVMSVAKRGRKGLTAFYRTTEPLPSKNYRAPSPAKRGLLDFLSDGKQTVVPGSIHPDTGKPYKWITTGDLLNTPLAELPVFTSDHRDKMEEVLRAHGWDAPDPVHARKDAIERPSKPIGGVSRDDDFSRAFIAGRAAYLPQLGLAKLTPVAGGWRSIASYRPSSSGKAGHKRGLNLAIRAAGAIIDHNTGEGFNDITLVARCKFNDDNGQAFTWLCKTLNVEEGPQIAMKPTHKDNRVSLPDAVARIEQVLARFDQSIHDGIAIRGRERLTPSLIQPVHPIVRVRSEAGVSKSTVAIRHVAAQAKLGRRLIYAIPEHDLAHQVVLDFASHGIEARIYRGYEQPDPADPNYAMCRNKKAYEAARDLGVSIRSEICEREIDGESAHCPFIKECGMERQRQFRSQVWIVPHALLFIKRPDFIPEPDGVVIDESFITNAISKPVEIGMAALLRFKVEDCSNEETDIVGLWRSRLAAAVHANGDGPLSRDALTAQEITAEIASDVSFLEARRLFRHRLRPDMLGGEFSTTAATHKGGNTMARNAATLWQELATFLDEGDHEDFYGPREKSGRLTVADGKISVAALRPVHQDWGNCPILTLDATAPPANIMAKVFGKIDIPGLPPAVTSEPDVAAMWSPHVHVRQITRARVSMSKLGLVGGAKPDNEEAILRYIRRRALQAASAEIGLITYMGFLEKYAEKLPPNVITLHFGRLAGMNTMKDVAGLIVIGRQRPPKAVIEAEASVLAGYPIATDGPHYSRATAGIQLADGSVVGVPAEFHPDPFAEAVRWRKTEGELDQAIGRIRAHRRLAPCWLDIVTDVSLSVRPHEVMTWDDMEKEGEAPGLIMANRRHAVVVLGLSERAAKSVAKTISLGTDSIYYNIESVPNEIVYKVTYRYEGSKEKTANAMLRPYVFQGGALALRKLLEKNGPLEKLDIQGRKLKDSPEAKARLARATLAVLADLEARGDFDAADED</sequence>
<evidence type="ECO:0000313" key="2">
    <source>
        <dbReference type="EMBL" id="QND73144.1"/>
    </source>
</evidence>
<dbReference type="CDD" id="cd04859">
    <property type="entry name" value="Prim_Pol"/>
    <property type="match status" value="1"/>
</dbReference>
<reference evidence="3" key="1">
    <citation type="journal article" date="2020" name="Mol. Plant Microbe">
        <title>Rhizobial microsymbionts of the narrowly endemic Oxytropis species growing in Kamchatka are characterized by significant genetic diversity and possess a set of genes that are associated with T3SS and T6SS secretion systems and can affect the development of symbiosis.</title>
        <authorList>
            <person name="Safronova V."/>
            <person name="Guro P."/>
            <person name="Sazanova A."/>
            <person name="Kuznetsova I."/>
            <person name="Belimov A."/>
            <person name="Yakubov V."/>
            <person name="Chirak E."/>
            <person name="Afonin A."/>
            <person name="Gogolev Y."/>
            <person name="Andronov E."/>
            <person name="Tikhonovich I."/>
        </authorList>
    </citation>
    <scope>NUCLEOTIDE SEQUENCE [LARGE SCALE GENOMIC DNA]</scope>
    <source>
        <strain evidence="3">581</strain>
    </source>
</reference>
<name>A0A7G6U2B2_9BRAD</name>
<gene>
    <name evidence="2" type="ORF">HB776_19480</name>
</gene>
<dbReference type="RefSeq" id="WP_184511986.1">
    <property type="nucleotide sequence ID" value="NZ_CP050292.1"/>
</dbReference>
<organism evidence="2 3">
    <name type="scientific">Tardiphaga robiniae</name>
    <dbReference type="NCBI Taxonomy" id="943830"/>
    <lineage>
        <taxon>Bacteria</taxon>
        <taxon>Pseudomonadati</taxon>
        <taxon>Pseudomonadota</taxon>
        <taxon>Alphaproteobacteria</taxon>
        <taxon>Hyphomicrobiales</taxon>
        <taxon>Nitrobacteraceae</taxon>
        <taxon>Tardiphaga</taxon>
    </lineage>
</organism>
<dbReference type="Proteomes" id="UP000515291">
    <property type="component" value="Chromosome"/>
</dbReference>
<evidence type="ECO:0000313" key="3">
    <source>
        <dbReference type="Proteomes" id="UP000515291"/>
    </source>
</evidence>
<evidence type="ECO:0000259" key="1">
    <source>
        <dbReference type="SMART" id="SM00943"/>
    </source>
</evidence>
<protein>
    <submittedName>
        <fullName evidence="2">Bifunctional DNA primase/polymerase</fullName>
    </submittedName>
</protein>
<feature type="domain" description="DNA primase/polymerase bifunctional N-terminal" evidence="1">
    <location>
        <begin position="8"/>
        <end position="177"/>
    </location>
</feature>
<dbReference type="SMART" id="SM00943">
    <property type="entry name" value="Prim-Pol"/>
    <property type="match status" value="1"/>
</dbReference>
<dbReference type="Pfam" id="PF09250">
    <property type="entry name" value="Prim-Pol"/>
    <property type="match status" value="1"/>
</dbReference>
<accession>A0A7G6U2B2</accession>
<dbReference type="InterPro" id="IPR015330">
    <property type="entry name" value="DNA_primase/pol_bifunc_N"/>
</dbReference>
<dbReference type="SUPFAM" id="SSF56747">
    <property type="entry name" value="Prim-pol domain"/>
    <property type="match status" value="1"/>
</dbReference>
<dbReference type="EMBL" id="CP050292">
    <property type="protein sequence ID" value="QND73144.1"/>
    <property type="molecule type" value="Genomic_DNA"/>
</dbReference>
<dbReference type="KEGG" id="trb:HB776_19480"/>